<evidence type="ECO:0000313" key="9">
    <source>
        <dbReference type="Proteomes" id="UP001217089"/>
    </source>
</evidence>
<dbReference type="EMBL" id="JARBDR010000917">
    <property type="protein sequence ID" value="KAJ8302715.1"/>
    <property type="molecule type" value="Genomic_DNA"/>
</dbReference>
<dbReference type="SUPFAM" id="SSF50044">
    <property type="entry name" value="SH3-domain"/>
    <property type="match status" value="1"/>
</dbReference>
<evidence type="ECO:0000256" key="5">
    <source>
        <dbReference type="PROSITE-ProRule" id="PRU00992"/>
    </source>
</evidence>
<proteinExistence type="inferred from homology"/>
<keyword evidence="1 4" id="KW-0728">SH3 domain</keyword>
<reference evidence="8 9" key="1">
    <citation type="submission" date="2022-12" db="EMBL/GenBank/DDBJ databases">
        <title>Chromosome-level genome of Tegillarca granosa.</title>
        <authorList>
            <person name="Kim J."/>
        </authorList>
    </citation>
    <scope>NUCLEOTIDE SEQUENCE [LARGE SCALE GENOMIC DNA]</scope>
    <source>
        <strain evidence="8">Teg-2019</strain>
        <tissue evidence="8">Adductor muscle</tissue>
    </source>
</reference>
<evidence type="ECO:0000256" key="2">
    <source>
        <dbReference type="ARBA" id="ARBA00022676"/>
    </source>
</evidence>
<evidence type="ECO:0000256" key="1">
    <source>
        <dbReference type="ARBA" id="ARBA00022443"/>
    </source>
</evidence>
<dbReference type="PROSITE" id="PS50002">
    <property type="entry name" value="SH3"/>
    <property type="match status" value="1"/>
</dbReference>
<dbReference type="InterPro" id="IPR027350">
    <property type="entry name" value="GT23_dom"/>
</dbReference>
<comment type="caution">
    <text evidence="8">The sequence shown here is derived from an EMBL/GenBank/DDBJ whole genome shotgun (WGS) entry which is preliminary data.</text>
</comment>
<dbReference type="Proteomes" id="UP001217089">
    <property type="component" value="Unassembled WGS sequence"/>
</dbReference>
<evidence type="ECO:0000256" key="3">
    <source>
        <dbReference type="ARBA" id="ARBA00022679"/>
    </source>
</evidence>
<dbReference type="CDD" id="cd11300">
    <property type="entry name" value="Fut8_like"/>
    <property type="match status" value="1"/>
</dbReference>
<dbReference type="Gene3D" id="1.10.287.1060">
    <property type="entry name" value="ESAT-6-like"/>
    <property type="match status" value="1"/>
</dbReference>
<gene>
    <name evidence="8" type="ORF">KUTeg_019111</name>
</gene>
<organism evidence="8 9">
    <name type="scientific">Tegillarca granosa</name>
    <name type="common">Malaysian cockle</name>
    <name type="synonym">Anadara granosa</name>
    <dbReference type="NCBI Taxonomy" id="220873"/>
    <lineage>
        <taxon>Eukaryota</taxon>
        <taxon>Metazoa</taxon>
        <taxon>Spiralia</taxon>
        <taxon>Lophotrochozoa</taxon>
        <taxon>Mollusca</taxon>
        <taxon>Bivalvia</taxon>
        <taxon>Autobranchia</taxon>
        <taxon>Pteriomorphia</taxon>
        <taxon>Arcoida</taxon>
        <taxon>Arcoidea</taxon>
        <taxon>Arcidae</taxon>
        <taxon>Tegillarca</taxon>
    </lineage>
</organism>
<dbReference type="Pfam" id="PF19745">
    <property type="entry name" value="FUT8_N_cat"/>
    <property type="match status" value="2"/>
</dbReference>
<dbReference type="PANTHER" id="PTHR13132">
    <property type="entry name" value="ALPHA- 1,6 -FUCOSYLTRANSFERASE"/>
    <property type="match status" value="1"/>
</dbReference>
<accession>A0ABQ9EH11</accession>
<dbReference type="PANTHER" id="PTHR13132:SF29">
    <property type="entry name" value="ALPHA-(1,6)-FUCOSYLTRANSFERASE"/>
    <property type="match status" value="1"/>
</dbReference>
<keyword evidence="3 5" id="KW-0808">Transferase</keyword>
<keyword evidence="2 5" id="KW-0328">Glycosyltransferase</keyword>
<sequence>MEDSCRDDGILVDGHGLYESCDVPTTCGKHKSLQTKTGKRPSLSKNDIDTGKEVKEVRAETTNFNDNGPSFNHEVLRRKAENDAVEFWYYMRSELKKAKAMAEGNTAVVQMLSKLQLNGSNIHISILKPFLQHEIFVSYLYICDDYLCSLFYLNRKLLNDMHSLKNVDGTGDWREKESQELGDLVQRRLQYLQNPKDCSKAKKILCNLGKGCGYGCQLHHVTYCMIIAYANQRTLILESKGWRYAPGGWETVFQPLSTRCTDKGSGSQRSWGEVPIIDSIYPRPNYLPLAIPKDLSERLIRLHGDPSAWWIGQIVKYLTRPQKHLTESLDKIKEKLNFKKSHCREYFDRLADRQEVKTRNVYLATDDSSVINDARKNYPSYNFINDPDISKSAGLTSRYTDTSLHGVIADIHFLSLCDYLVCTFSSQVCRVAYEMMQTMHGDVSQNFKSLDDIYYFGGQNAHDVEAIAKHVPQGPNEIELMPGDTIGIAGNHWDGFSKGLNRRTGKSGLYPSYKVKNKLVVVDMPTYSEVGKGS</sequence>
<keyword evidence="9" id="KW-1185">Reference proteome</keyword>
<protein>
    <recommendedName>
        <fullName evidence="10">Alpha-(1,6)-fucosyltransferase</fullName>
    </recommendedName>
</protein>
<dbReference type="InterPro" id="IPR045573">
    <property type="entry name" value="Fut8_N_cat"/>
</dbReference>
<dbReference type="SMART" id="SM00326">
    <property type="entry name" value="SH3"/>
    <property type="match status" value="1"/>
</dbReference>
<evidence type="ECO:0000259" key="7">
    <source>
        <dbReference type="PROSITE" id="PS51659"/>
    </source>
</evidence>
<dbReference type="InterPro" id="IPR036028">
    <property type="entry name" value="SH3-like_dom_sf"/>
</dbReference>
<comment type="caution">
    <text evidence="5">Lacks conserved residue(s) required for the propagation of feature annotation.</text>
</comment>
<dbReference type="Pfam" id="PF14604">
    <property type="entry name" value="SH3_9"/>
    <property type="match status" value="1"/>
</dbReference>
<evidence type="ECO:0000256" key="4">
    <source>
        <dbReference type="PROSITE-ProRule" id="PRU00192"/>
    </source>
</evidence>
<dbReference type="InterPro" id="IPR035653">
    <property type="entry name" value="Fut8_SH3"/>
</dbReference>
<dbReference type="Gene3D" id="2.30.30.40">
    <property type="entry name" value="SH3 Domains"/>
    <property type="match status" value="1"/>
</dbReference>
<feature type="domain" description="SH3" evidence="6">
    <location>
        <begin position="459"/>
        <end position="520"/>
    </location>
</feature>
<evidence type="ECO:0000313" key="8">
    <source>
        <dbReference type="EMBL" id="KAJ8302715.1"/>
    </source>
</evidence>
<evidence type="ECO:0000259" key="6">
    <source>
        <dbReference type="PROSITE" id="PS50002"/>
    </source>
</evidence>
<feature type="domain" description="GT23" evidence="7">
    <location>
        <begin position="200"/>
        <end position="450"/>
    </location>
</feature>
<dbReference type="PROSITE" id="PS51659">
    <property type="entry name" value="GT23"/>
    <property type="match status" value="1"/>
</dbReference>
<evidence type="ECO:0008006" key="10">
    <source>
        <dbReference type="Google" id="ProtNLM"/>
    </source>
</evidence>
<dbReference type="Gene3D" id="3.40.50.11350">
    <property type="match status" value="1"/>
</dbReference>
<dbReference type="CDD" id="cd11792">
    <property type="entry name" value="SH3_Fut8"/>
    <property type="match status" value="1"/>
</dbReference>
<dbReference type="InterPro" id="IPR001452">
    <property type="entry name" value="SH3_domain"/>
</dbReference>
<name>A0ABQ9EH11_TEGGR</name>
<comment type="similarity">
    <text evidence="5">Belongs to the glycosyltransferase 23 family.</text>
</comment>